<keyword evidence="4" id="KW-0456">Lyase</keyword>
<reference evidence="4 5" key="1">
    <citation type="submission" date="2019-05" db="EMBL/GenBank/DDBJ databases">
        <authorList>
            <consortium name="Pathogen Informatics"/>
        </authorList>
    </citation>
    <scope>NUCLEOTIDE SEQUENCE [LARGE SCALE GENOMIC DNA]</scope>
    <source>
        <strain evidence="4 5">NCTC13032</strain>
    </source>
</reference>
<dbReference type="SUPFAM" id="SSF51004">
    <property type="entry name" value="C-terminal (heme d1) domain of cytochrome cd1-nitrite reductase"/>
    <property type="match status" value="1"/>
</dbReference>
<keyword evidence="1 2" id="KW-0732">Signal</keyword>
<evidence type="ECO:0000313" key="5">
    <source>
        <dbReference type="Proteomes" id="UP000310719"/>
    </source>
</evidence>
<feature type="domain" description="YNCE-like beta-propeller" evidence="3">
    <location>
        <begin position="166"/>
        <end position="334"/>
    </location>
</feature>
<feature type="chain" id="PRO_5020356559" evidence="2">
    <location>
        <begin position="31"/>
        <end position="396"/>
    </location>
</feature>
<organism evidence="4 5">
    <name type="scientific">Leclercia adecarboxylata</name>
    <dbReference type="NCBI Taxonomy" id="83655"/>
    <lineage>
        <taxon>Bacteria</taxon>
        <taxon>Pseudomonadati</taxon>
        <taxon>Pseudomonadota</taxon>
        <taxon>Gammaproteobacteria</taxon>
        <taxon>Enterobacterales</taxon>
        <taxon>Enterobacteriaceae</taxon>
        <taxon>Leclercia</taxon>
    </lineage>
</organism>
<dbReference type="PANTHER" id="PTHR47197">
    <property type="entry name" value="PROTEIN NIRF"/>
    <property type="match status" value="1"/>
</dbReference>
<dbReference type="Pfam" id="PF21783">
    <property type="entry name" value="YNCE"/>
    <property type="match status" value="1"/>
</dbReference>
<dbReference type="Proteomes" id="UP000310719">
    <property type="component" value="Chromosome"/>
</dbReference>
<dbReference type="AlphaFoldDB" id="A0A4U9HVU5"/>
<dbReference type="EMBL" id="LR590464">
    <property type="protein sequence ID" value="VTP68520.1"/>
    <property type="molecule type" value="Genomic_DNA"/>
</dbReference>
<name>A0A4U9HVU5_9ENTR</name>
<dbReference type="STRING" id="83655.APT61_10770"/>
<dbReference type="InterPro" id="IPR048433">
    <property type="entry name" value="YNCE-like_beta-prop"/>
</dbReference>
<dbReference type="Gene3D" id="2.130.10.10">
    <property type="entry name" value="YVTN repeat-like/Quinoprotein amine dehydrogenase"/>
    <property type="match status" value="1"/>
</dbReference>
<evidence type="ECO:0000256" key="2">
    <source>
        <dbReference type="SAM" id="SignalP"/>
    </source>
</evidence>
<evidence type="ECO:0000259" key="3">
    <source>
        <dbReference type="Pfam" id="PF21783"/>
    </source>
</evidence>
<dbReference type="InterPro" id="IPR015943">
    <property type="entry name" value="WD40/YVTN_repeat-like_dom_sf"/>
</dbReference>
<dbReference type="GO" id="GO:0016829">
    <property type="term" value="F:lyase activity"/>
    <property type="evidence" value="ECO:0007669"/>
    <property type="project" value="UniProtKB-KW"/>
</dbReference>
<evidence type="ECO:0000256" key="1">
    <source>
        <dbReference type="ARBA" id="ARBA00022729"/>
    </source>
</evidence>
<evidence type="ECO:0000313" key="4">
    <source>
        <dbReference type="EMBL" id="VTP68520.1"/>
    </source>
</evidence>
<proteinExistence type="predicted"/>
<dbReference type="InterPro" id="IPR051200">
    <property type="entry name" value="Host-pathogen_enzymatic-act"/>
</dbReference>
<dbReference type="PANTHER" id="PTHR47197:SF3">
    <property type="entry name" value="DIHYDRO-HEME D1 DEHYDROGENASE"/>
    <property type="match status" value="1"/>
</dbReference>
<sequence>MNLRHLCSPRLRGSLLLGSLLIAGTFNVHAAEEMLRKAVGKGAYEMAVSQQENALWVATTQSRKTDKGGVVYRLDPLTLEVTQAIHSDLKPFGATINNATQTLWFGNTTNSAVTAIDAKTGDVKGRLVLDERKRSETVKPLQPRELVADDTTNTVYITGIGKESVIWAVDGETLKLKETITGTGKFSTGLALDAQAKRLYTTNGDGELLTIDTATHKIIARKKLQDDGKEHFYLNLSLDVKGQRAFITDSKQPEVLVISLKDGSIISKVSAPESLAVLFNPARDEAYVTHREAGKVSVIDAKTYKVTKTLDTPTFPNSLALSADGKTLFVTVKQKSSRQQEATQPDDVIPHRAVRPVFPLPLGRGIPPKNWHDRLPLLILARSAASPDTGTVGTLC</sequence>
<gene>
    <name evidence="4" type="primary">yncE_3</name>
    <name evidence="4" type="ORF">NCTC13032_03596</name>
</gene>
<accession>A0A4U9HVU5</accession>
<dbReference type="InterPro" id="IPR011048">
    <property type="entry name" value="Haem_d1_sf"/>
</dbReference>
<protein>
    <submittedName>
        <fullName evidence="4">Streptogramin lyase</fullName>
    </submittedName>
</protein>
<feature type="signal peptide" evidence="2">
    <location>
        <begin position="1"/>
        <end position="30"/>
    </location>
</feature>